<evidence type="ECO:0000313" key="2">
    <source>
        <dbReference type="Proteomes" id="UP000515203"/>
    </source>
</evidence>
<dbReference type="InParanoid" id="A0A6P6F135"/>
<feature type="region of interest" description="Disordered" evidence="1">
    <location>
        <begin position="1"/>
        <end position="110"/>
    </location>
</feature>
<dbReference type="RefSeq" id="XP_023578179.1">
    <property type="nucleotide sequence ID" value="XM_023722411.1"/>
</dbReference>
<reference evidence="3" key="1">
    <citation type="submission" date="2025-08" db="UniProtKB">
        <authorList>
            <consortium name="RefSeq"/>
        </authorList>
    </citation>
    <scope>IDENTIFICATION</scope>
</reference>
<proteinExistence type="predicted"/>
<dbReference type="AlphaFoldDB" id="A0A6P6F135"/>
<dbReference type="GeneID" id="111818438"/>
<evidence type="ECO:0000256" key="1">
    <source>
        <dbReference type="SAM" id="MobiDB-lite"/>
    </source>
</evidence>
<feature type="compositionally biased region" description="Low complexity" evidence="1">
    <location>
        <begin position="89"/>
        <end position="107"/>
    </location>
</feature>
<sequence>MEILPQLPPPPPRPPPPPPPPRLRTCRETQTARAGEGAPGPPASPSLRVPGRGRPGAVTGEGAGRKLASRAPEARADAYGGSCGERTLAAGPAASPSAASFGKSASGEVKSEGTKWWEVHSRCPQGNAGNWHTKCWNPHQPPTNVLFIVALGLEKQVSINLDKIFLK</sequence>
<dbReference type="Proteomes" id="UP000515203">
    <property type="component" value="Unplaced"/>
</dbReference>
<evidence type="ECO:0000313" key="3">
    <source>
        <dbReference type="RefSeq" id="XP_023578179.1"/>
    </source>
</evidence>
<keyword evidence="2" id="KW-1185">Reference proteome</keyword>
<name>A0A6P6F135_OCTDE</name>
<accession>A0A6P6F135</accession>
<organism evidence="2 3">
    <name type="scientific">Octodon degus</name>
    <name type="common">Degu</name>
    <name type="synonym">Sciurus degus</name>
    <dbReference type="NCBI Taxonomy" id="10160"/>
    <lineage>
        <taxon>Eukaryota</taxon>
        <taxon>Metazoa</taxon>
        <taxon>Chordata</taxon>
        <taxon>Craniata</taxon>
        <taxon>Vertebrata</taxon>
        <taxon>Euteleostomi</taxon>
        <taxon>Mammalia</taxon>
        <taxon>Eutheria</taxon>
        <taxon>Euarchontoglires</taxon>
        <taxon>Glires</taxon>
        <taxon>Rodentia</taxon>
        <taxon>Hystricomorpha</taxon>
        <taxon>Octodontidae</taxon>
        <taxon>Octodon</taxon>
    </lineage>
</organism>
<feature type="compositionally biased region" description="Pro residues" evidence="1">
    <location>
        <begin position="1"/>
        <end position="22"/>
    </location>
</feature>
<gene>
    <name evidence="3" type="primary">LOC111818438</name>
</gene>
<protein>
    <submittedName>
        <fullName evidence="3">Formin-like protein 5 isoform X1</fullName>
    </submittedName>
</protein>